<sequence length="527" mass="58580">MRRHFYQRFLLVVTLLGGLRLDCSASMPTRESVQAWFENQPAAELAIRAVDTALFEPGYRHARELVNHWKAYTSTFVKDEKRAADLEALVNSPAVTAYLKDPESSLAPVFSVEAARLFSEYNNATFKAWRVRTLAGKVVLQKNGAALAALDISETRREITARFVTVPISNAGFNYSFDAEWDITRLHDFPLSQASSEFLYVQTDAENNLIAVPEGTPLPDSVFQFVSGAKFIAPTYGVHSGMRVLSASSGGLKLFVCYPFAGYLFYAVRGTVVALMLFALIFALTKIKSARTVAGHVLENRSGRWLEQHYSESLTLNERALDLSDKAAGLVSQIKERDAAVIAELGGHIQHLTRAIRTESERAMIGSETPAGNKGVPQVPAVKRPLHKKAVYKDPILIEGDHKPAIEVSVELDLPLTDEKELSKEQKVAYVSSLKQRARAKTSQKEFVHDEALDQFDYVPADPMPMPVTPVKPLKDAPDDADLEYVQKFRYTGKTRVLPMAETVSKAQAFHLREDLHAKDLVIGEEE</sequence>
<name>I4BBT3_TURPD</name>
<organism evidence="2 3">
    <name type="scientific">Turneriella parva (strain ATCC BAA-1111 / DSM 21527 / NCTC 11395 / H)</name>
    <name type="common">Leptospira parva</name>
    <dbReference type="NCBI Taxonomy" id="869212"/>
    <lineage>
        <taxon>Bacteria</taxon>
        <taxon>Pseudomonadati</taxon>
        <taxon>Spirochaetota</taxon>
        <taxon>Spirochaetia</taxon>
        <taxon>Leptospirales</taxon>
        <taxon>Leptospiraceae</taxon>
        <taxon>Turneriella</taxon>
    </lineage>
</organism>
<dbReference type="Proteomes" id="UP000006048">
    <property type="component" value="Chromosome"/>
</dbReference>
<proteinExistence type="predicted"/>
<keyword evidence="3" id="KW-1185">Reference proteome</keyword>
<reference evidence="2 3" key="1">
    <citation type="submission" date="2012-06" db="EMBL/GenBank/DDBJ databases">
        <title>The complete chromosome of genome of Turneriella parva DSM 21527.</title>
        <authorList>
            <consortium name="US DOE Joint Genome Institute (JGI-PGF)"/>
            <person name="Lucas S."/>
            <person name="Han J."/>
            <person name="Lapidus A."/>
            <person name="Bruce D."/>
            <person name="Goodwin L."/>
            <person name="Pitluck S."/>
            <person name="Peters L."/>
            <person name="Kyrpides N."/>
            <person name="Mavromatis K."/>
            <person name="Ivanova N."/>
            <person name="Mikhailova N."/>
            <person name="Chertkov O."/>
            <person name="Detter J.C."/>
            <person name="Tapia R."/>
            <person name="Han C."/>
            <person name="Land M."/>
            <person name="Hauser L."/>
            <person name="Markowitz V."/>
            <person name="Cheng J.-F."/>
            <person name="Hugenholtz P."/>
            <person name="Woyke T."/>
            <person name="Wu D."/>
            <person name="Gronow S."/>
            <person name="Wellnitz S."/>
            <person name="Brambilla E."/>
            <person name="Klenk H.-P."/>
            <person name="Eisen J.A."/>
        </authorList>
    </citation>
    <scope>NUCLEOTIDE SEQUENCE [LARGE SCALE GENOMIC DNA]</scope>
    <source>
        <strain evidence="3">ATCC BAA-1111 / DSM 21527 / NCTC 11395 / H</strain>
    </source>
</reference>
<dbReference type="KEGG" id="tpx:Turpa_4107"/>
<keyword evidence="1" id="KW-1133">Transmembrane helix</keyword>
<dbReference type="HOGENOM" id="CLU_516721_0_0_12"/>
<evidence type="ECO:0000313" key="2">
    <source>
        <dbReference type="EMBL" id="AFM14740.1"/>
    </source>
</evidence>
<gene>
    <name evidence="2" type="ordered locus">Turpa_4107</name>
</gene>
<protein>
    <submittedName>
        <fullName evidence="2">Uncharacterized protein</fullName>
    </submittedName>
</protein>
<keyword evidence="1" id="KW-0472">Membrane</keyword>
<accession>I4BBT3</accession>
<evidence type="ECO:0000313" key="3">
    <source>
        <dbReference type="Proteomes" id="UP000006048"/>
    </source>
</evidence>
<dbReference type="AlphaFoldDB" id="I4BBT3"/>
<dbReference type="STRING" id="869212.Turpa_4107"/>
<dbReference type="EMBL" id="CP002959">
    <property type="protein sequence ID" value="AFM14740.1"/>
    <property type="molecule type" value="Genomic_DNA"/>
</dbReference>
<feature type="transmembrane region" description="Helical" evidence="1">
    <location>
        <begin position="263"/>
        <end position="284"/>
    </location>
</feature>
<keyword evidence="1" id="KW-0812">Transmembrane</keyword>
<evidence type="ECO:0000256" key="1">
    <source>
        <dbReference type="SAM" id="Phobius"/>
    </source>
</evidence>